<organism evidence="5 6">
    <name type="scientific">Paenibacillus konkukensis</name>
    <dbReference type="NCBI Taxonomy" id="2020716"/>
    <lineage>
        <taxon>Bacteria</taxon>
        <taxon>Bacillati</taxon>
        <taxon>Bacillota</taxon>
        <taxon>Bacilli</taxon>
        <taxon>Bacillales</taxon>
        <taxon>Paenibacillaceae</taxon>
        <taxon>Paenibacillus</taxon>
    </lineage>
</organism>
<dbReference type="CDD" id="cd06986">
    <property type="entry name" value="cupin_MmsR-like_N"/>
    <property type="match status" value="1"/>
</dbReference>
<protein>
    <submittedName>
        <fullName evidence="5">Arabinose operon regulatory protein</fullName>
    </submittedName>
</protein>
<evidence type="ECO:0000256" key="2">
    <source>
        <dbReference type="ARBA" id="ARBA00023125"/>
    </source>
</evidence>
<evidence type="ECO:0000256" key="3">
    <source>
        <dbReference type="ARBA" id="ARBA00023163"/>
    </source>
</evidence>
<evidence type="ECO:0000259" key="4">
    <source>
        <dbReference type="SMART" id="SM00342"/>
    </source>
</evidence>
<evidence type="ECO:0000313" key="5">
    <source>
        <dbReference type="EMBL" id="UQZ84818.1"/>
    </source>
</evidence>
<dbReference type="InterPro" id="IPR020449">
    <property type="entry name" value="Tscrpt_reg_AraC-type_HTH"/>
</dbReference>
<keyword evidence="1" id="KW-0805">Transcription regulation</keyword>
<keyword evidence="3" id="KW-0804">Transcription</keyword>
<reference evidence="5" key="1">
    <citation type="submission" date="2018-02" db="EMBL/GenBank/DDBJ databases">
        <authorList>
            <person name="Kim S.-K."/>
            <person name="Jung H.-I."/>
            <person name="Lee S.-W."/>
        </authorList>
    </citation>
    <scope>NUCLEOTIDE SEQUENCE</scope>
    <source>
        <strain evidence="5">SK3146</strain>
    </source>
</reference>
<evidence type="ECO:0000256" key="1">
    <source>
        <dbReference type="ARBA" id="ARBA00023015"/>
    </source>
</evidence>
<reference evidence="5" key="2">
    <citation type="journal article" date="2021" name="J Anim Sci Technol">
        <title>Complete genome sequence of Paenibacillus konkukensis sp. nov. SK3146 as a potential probiotic strain.</title>
        <authorList>
            <person name="Jung H.I."/>
            <person name="Park S."/>
            <person name="Niu K.M."/>
            <person name="Lee S.W."/>
            <person name="Kothari D."/>
            <person name="Yi K.J."/>
            <person name="Kim S.K."/>
        </authorList>
    </citation>
    <scope>NUCLEOTIDE SEQUENCE</scope>
    <source>
        <strain evidence="5">SK3146</strain>
    </source>
</reference>
<keyword evidence="2" id="KW-0238">DNA-binding</keyword>
<sequence>MSNSKKSDSYYVVSNPQPAADDELTVLFTGSSQTKPGHKPGPKVVDYFLLHHVQSGRGTYTCQGTTYALGPGDSFLIEPGKLISYQADEEEPWFYRWIAFEGPMAAAMLQQIGLSSQQPVVHTGRKRSVGVLYHHVQTVFQSRMIHANLKANGYLHLLLAEYAEALQPGQRSSPQLTSSGEHIVQQAIHYLSAQYAEPITIELMAEALGYNRAYLSTLFKRHTGLTPVTFLLRLRTDKARLLLRERPELTVEQIASSVGFHDPLYFSKQFKRIYGLSPTDYRHAMQRLES</sequence>
<dbReference type="SMART" id="SM00342">
    <property type="entry name" value="HTH_ARAC"/>
    <property type="match status" value="1"/>
</dbReference>
<dbReference type="Proteomes" id="UP001057134">
    <property type="component" value="Chromosome"/>
</dbReference>
<evidence type="ECO:0000313" key="6">
    <source>
        <dbReference type="Proteomes" id="UP001057134"/>
    </source>
</evidence>
<dbReference type="PANTHER" id="PTHR43280">
    <property type="entry name" value="ARAC-FAMILY TRANSCRIPTIONAL REGULATOR"/>
    <property type="match status" value="1"/>
</dbReference>
<dbReference type="Gene3D" id="2.60.120.280">
    <property type="entry name" value="Regulatory protein AraC"/>
    <property type="match status" value="1"/>
</dbReference>
<accession>A0ABY4RRM1</accession>
<dbReference type="Pfam" id="PF02311">
    <property type="entry name" value="AraC_binding"/>
    <property type="match status" value="1"/>
</dbReference>
<dbReference type="InterPro" id="IPR003313">
    <property type="entry name" value="AraC-bd"/>
</dbReference>
<dbReference type="Pfam" id="PF12833">
    <property type="entry name" value="HTH_18"/>
    <property type="match status" value="1"/>
</dbReference>
<feature type="domain" description="HTH araC/xylS-type" evidence="4">
    <location>
        <begin position="198"/>
        <end position="282"/>
    </location>
</feature>
<gene>
    <name evidence="5" type="primary">araC_12</name>
    <name evidence="5" type="ORF">SK3146_04073</name>
</gene>
<dbReference type="EMBL" id="CP027059">
    <property type="protein sequence ID" value="UQZ84818.1"/>
    <property type="molecule type" value="Genomic_DNA"/>
</dbReference>
<dbReference type="PRINTS" id="PR00032">
    <property type="entry name" value="HTHARAC"/>
</dbReference>
<dbReference type="RefSeq" id="WP_434006806.1">
    <property type="nucleotide sequence ID" value="NZ_CP027059.1"/>
</dbReference>
<dbReference type="InterPro" id="IPR018060">
    <property type="entry name" value="HTH_AraC"/>
</dbReference>
<keyword evidence="6" id="KW-1185">Reference proteome</keyword>
<dbReference type="InterPro" id="IPR037923">
    <property type="entry name" value="HTH-like"/>
</dbReference>
<dbReference type="SUPFAM" id="SSF46689">
    <property type="entry name" value="Homeodomain-like"/>
    <property type="match status" value="2"/>
</dbReference>
<name>A0ABY4RRM1_9BACL</name>
<dbReference type="InterPro" id="IPR009057">
    <property type="entry name" value="Homeodomain-like_sf"/>
</dbReference>
<dbReference type="PANTHER" id="PTHR43280:SF30">
    <property type="entry name" value="MMSAB OPERON REGULATORY PROTEIN"/>
    <property type="match status" value="1"/>
</dbReference>
<dbReference type="SUPFAM" id="SSF51215">
    <property type="entry name" value="Regulatory protein AraC"/>
    <property type="match status" value="1"/>
</dbReference>
<proteinExistence type="predicted"/>
<dbReference type="Gene3D" id="1.10.10.60">
    <property type="entry name" value="Homeodomain-like"/>
    <property type="match status" value="2"/>
</dbReference>